<dbReference type="RefSeq" id="WP_161982266.1">
    <property type="nucleotide sequence ID" value="NZ_BIFT01000001.1"/>
</dbReference>
<dbReference type="InterPro" id="IPR027417">
    <property type="entry name" value="P-loop_NTPase"/>
</dbReference>
<gene>
    <name evidence="1" type="ORF">KDA_40860</name>
</gene>
<name>A0A402BBD0_9CHLR</name>
<accession>A0A402BBD0</accession>
<evidence type="ECO:0000313" key="1">
    <source>
        <dbReference type="EMBL" id="GCE28602.1"/>
    </source>
</evidence>
<evidence type="ECO:0000313" key="2">
    <source>
        <dbReference type="Proteomes" id="UP000287171"/>
    </source>
</evidence>
<dbReference type="Pfam" id="PF13189">
    <property type="entry name" value="Cytidylate_kin2"/>
    <property type="match status" value="1"/>
</dbReference>
<protein>
    <recommendedName>
        <fullName evidence="3">Cytidylate kinase</fullName>
    </recommendedName>
</protein>
<dbReference type="AlphaFoldDB" id="A0A402BBD0"/>
<evidence type="ECO:0008006" key="3">
    <source>
        <dbReference type="Google" id="ProtNLM"/>
    </source>
</evidence>
<dbReference type="EMBL" id="BIFT01000001">
    <property type="protein sequence ID" value="GCE28602.1"/>
    <property type="molecule type" value="Genomic_DNA"/>
</dbReference>
<keyword evidence="2" id="KW-1185">Reference proteome</keyword>
<dbReference type="Proteomes" id="UP000287171">
    <property type="component" value="Unassembled WGS sequence"/>
</dbReference>
<sequence length="225" mass="24802">MNHNLHPTSMRAITVSREYGSGGGEIARMLAHSLGWEVLDSGIVQLVARKLDISPEVASTHDEQVEGFAQRLFEAMQYFSPPVLPENPLELSVNDITYGQTLGQVLTTAADIGHVVIVGRGAQVTLASYKDVLHLRVVAPTSQRINCVMRRDNLDALTAGEYVYRKDRERERSVKELHHCAISDAHLYDLIINTGALNLCCATELALRALDYKAQSLLHPVTSSN</sequence>
<comment type="caution">
    <text evidence="1">The sequence shown here is derived from an EMBL/GenBank/DDBJ whole genome shotgun (WGS) entry which is preliminary data.</text>
</comment>
<dbReference type="Gene3D" id="3.40.50.300">
    <property type="entry name" value="P-loop containing nucleotide triphosphate hydrolases"/>
    <property type="match status" value="1"/>
</dbReference>
<organism evidence="1 2">
    <name type="scientific">Dictyobacter alpinus</name>
    <dbReference type="NCBI Taxonomy" id="2014873"/>
    <lineage>
        <taxon>Bacteria</taxon>
        <taxon>Bacillati</taxon>
        <taxon>Chloroflexota</taxon>
        <taxon>Ktedonobacteria</taxon>
        <taxon>Ktedonobacterales</taxon>
        <taxon>Dictyobacteraceae</taxon>
        <taxon>Dictyobacter</taxon>
    </lineage>
</organism>
<reference evidence="2" key="1">
    <citation type="submission" date="2018-12" db="EMBL/GenBank/DDBJ databases">
        <title>Tengunoibacter tsumagoiensis gen. nov., sp. nov., Dictyobacter kobayashii sp. nov., D. alpinus sp. nov., and D. joshuensis sp. nov. and description of Dictyobacteraceae fam. nov. within the order Ktedonobacterales isolated from Tengu-no-mugimeshi.</title>
        <authorList>
            <person name="Wang C.M."/>
            <person name="Zheng Y."/>
            <person name="Sakai Y."/>
            <person name="Toyoda A."/>
            <person name="Minakuchi Y."/>
            <person name="Abe K."/>
            <person name="Yokota A."/>
            <person name="Yabe S."/>
        </authorList>
    </citation>
    <scope>NUCLEOTIDE SEQUENCE [LARGE SCALE GENOMIC DNA]</scope>
    <source>
        <strain evidence="2">Uno16</strain>
    </source>
</reference>
<proteinExistence type="predicted"/>